<evidence type="ECO:0008006" key="3">
    <source>
        <dbReference type="Google" id="ProtNLM"/>
    </source>
</evidence>
<sequence length="235" mass="27439">MEEEPSTSSGIKRSIPQELQDEIDEIVSKRPRATAKSADLDENLKRWLVVGICLHSVKSPVMRKYVVPILSKLCYQLSVKHNIDEQTFSKHLQKHPPTNKTFYNYEGVNNNKVKHGSYKQRYDFKIKSVVDLSKLFLQTHMTHYTGFDDTCDSSTLLRLIIKIDQFDPVVKLVSEDVRRYIRNPWAHCDFTKWDAVKYSNSFQLMKKLVKDLKLSLNEETQIIGEIEKWEMNGNV</sequence>
<proteinExistence type="predicted"/>
<comment type="caution">
    <text evidence="1">The sequence shown here is derived from an EMBL/GenBank/DDBJ whole genome shotgun (WGS) entry which is preliminary data.</text>
</comment>
<dbReference type="EMBL" id="UYJE01010286">
    <property type="protein sequence ID" value="VDI81668.1"/>
    <property type="molecule type" value="Genomic_DNA"/>
</dbReference>
<keyword evidence="2" id="KW-1185">Reference proteome</keyword>
<reference evidence="1" key="1">
    <citation type="submission" date="2018-11" db="EMBL/GenBank/DDBJ databases">
        <authorList>
            <person name="Alioto T."/>
            <person name="Alioto T."/>
        </authorList>
    </citation>
    <scope>NUCLEOTIDE SEQUENCE</scope>
</reference>
<evidence type="ECO:0000313" key="2">
    <source>
        <dbReference type="Proteomes" id="UP000596742"/>
    </source>
</evidence>
<gene>
    <name evidence="1" type="ORF">MGAL_10B035602</name>
</gene>
<name>A0A8B6HLR3_MYTGA</name>
<accession>A0A8B6HLR3</accession>
<dbReference type="Proteomes" id="UP000596742">
    <property type="component" value="Unassembled WGS sequence"/>
</dbReference>
<protein>
    <recommendedName>
        <fullName evidence="3">DZIP3-like HEPN domain-containing protein</fullName>
    </recommendedName>
</protein>
<dbReference type="AlphaFoldDB" id="A0A8B6HLR3"/>
<dbReference type="OrthoDB" id="5988093at2759"/>
<organism evidence="1 2">
    <name type="scientific">Mytilus galloprovincialis</name>
    <name type="common">Mediterranean mussel</name>
    <dbReference type="NCBI Taxonomy" id="29158"/>
    <lineage>
        <taxon>Eukaryota</taxon>
        <taxon>Metazoa</taxon>
        <taxon>Spiralia</taxon>
        <taxon>Lophotrochozoa</taxon>
        <taxon>Mollusca</taxon>
        <taxon>Bivalvia</taxon>
        <taxon>Autobranchia</taxon>
        <taxon>Pteriomorphia</taxon>
        <taxon>Mytilida</taxon>
        <taxon>Mytiloidea</taxon>
        <taxon>Mytilidae</taxon>
        <taxon>Mytilinae</taxon>
        <taxon>Mytilus</taxon>
    </lineage>
</organism>
<evidence type="ECO:0000313" key="1">
    <source>
        <dbReference type="EMBL" id="VDI81668.1"/>
    </source>
</evidence>